<protein>
    <submittedName>
        <fullName evidence="2">Uncharacterized protein</fullName>
    </submittedName>
</protein>
<dbReference type="Proteomes" id="UP000604046">
    <property type="component" value="Unassembled WGS sequence"/>
</dbReference>
<feature type="region of interest" description="Disordered" evidence="1">
    <location>
        <begin position="1"/>
        <end position="168"/>
    </location>
</feature>
<accession>A0A812IL29</accession>
<sequence length="362" mass="38788">MRRRTRFSSAERAAGCAAGGPRYSAVPSEPPDAPPEAPLNASEGLEPSPRDSAVASEPSHVQPEASPDVSEGLEPSPRYAAVPSEPLDAQPEASLNASEGVEPSPRDSAVASEPSHVQPEASPDVSEGLEPSPTYAAVPSEPLDAQPEASLDVLEGVEPSPRDSAETIEPPYAQLEARFRLRVAFGYVGTAQEEEDAFKDILEWEANVKEPASCPSAALQRFMDAAAQGGGTPAGTAKVITNGLMAQPEDVRPPWTKGRSEAEICEVVTQSICEAVEASYVVKDYMDAERAKGRNFDDIYSEVQPYLEYVSRPLDDVSASELVEARFREGPPTFQEQAARREAKRAAAPHRNLMAWPAAPRL</sequence>
<reference evidence="2" key="1">
    <citation type="submission" date="2021-02" db="EMBL/GenBank/DDBJ databases">
        <authorList>
            <person name="Dougan E. K."/>
            <person name="Rhodes N."/>
            <person name="Thang M."/>
            <person name="Chan C."/>
        </authorList>
    </citation>
    <scope>NUCLEOTIDE SEQUENCE</scope>
</reference>
<organism evidence="2 3">
    <name type="scientific">Symbiodinium natans</name>
    <dbReference type="NCBI Taxonomy" id="878477"/>
    <lineage>
        <taxon>Eukaryota</taxon>
        <taxon>Sar</taxon>
        <taxon>Alveolata</taxon>
        <taxon>Dinophyceae</taxon>
        <taxon>Suessiales</taxon>
        <taxon>Symbiodiniaceae</taxon>
        <taxon>Symbiodinium</taxon>
    </lineage>
</organism>
<dbReference type="AlphaFoldDB" id="A0A812IL29"/>
<comment type="caution">
    <text evidence="2">The sequence shown here is derived from an EMBL/GenBank/DDBJ whole genome shotgun (WGS) entry which is preliminary data.</text>
</comment>
<evidence type="ECO:0000313" key="2">
    <source>
        <dbReference type="EMBL" id="CAE7037087.1"/>
    </source>
</evidence>
<dbReference type="EMBL" id="CAJNDS010000272">
    <property type="protein sequence ID" value="CAE7037087.1"/>
    <property type="molecule type" value="Genomic_DNA"/>
</dbReference>
<feature type="compositionally biased region" description="Pro residues" evidence="1">
    <location>
        <begin position="28"/>
        <end position="37"/>
    </location>
</feature>
<evidence type="ECO:0000256" key="1">
    <source>
        <dbReference type="SAM" id="MobiDB-lite"/>
    </source>
</evidence>
<gene>
    <name evidence="2" type="ORF">SNAT2548_LOCUS4448</name>
</gene>
<proteinExistence type="predicted"/>
<dbReference type="OrthoDB" id="437553at2759"/>
<evidence type="ECO:0000313" key="3">
    <source>
        <dbReference type="Proteomes" id="UP000604046"/>
    </source>
</evidence>
<keyword evidence="3" id="KW-1185">Reference proteome</keyword>
<name>A0A812IL29_9DINO</name>